<evidence type="ECO:0000256" key="1">
    <source>
        <dbReference type="RuleBase" id="RU366020"/>
    </source>
</evidence>
<name>A0A9W4STN9_9GLOM</name>
<keyword evidence="1" id="KW-0479">Metal-binding</keyword>
<keyword evidence="1" id="KW-0464">Manganese</keyword>
<reference evidence="3" key="1">
    <citation type="submission" date="2022-08" db="EMBL/GenBank/DDBJ databases">
        <authorList>
            <person name="Kallberg Y."/>
            <person name="Tangrot J."/>
            <person name="Rosling A."/>
        </authorList>
    </citation>
    <scope>NUCLEOTIDE SEQUENCE</scope>
    <source>
        <strain evidence="3">Wild A</strain>
    </source>
</reference>
<dbReference type="PANTHER" id="PTHR12320:SF84">
    <property type="entry name" value="PROTEIN PHOSPHATASE"/>
    <property type="match status" value="1"/>
</dbReference>
<dbReference type="OrthoDB" id="60843at2759"/>
<comment type="cofactor">
    <cofactor evidence="1">
        <name>Mn(2+)</name>
        <dbReference type="ChEBI" id="CHEBI:29035"/>
    </cofactor>
</comment>
<dbReference type="EC" id="3.1.3.16" evidence="1"/>
<organism evidence="3 4">
    <name type="scientific">Funneliformis geosporum</name>
    <dbReference type="NCBI Taxonomy" id="1117311"/>
    <lineage>
        <taxon>Eukaryota</taxon>
        <taxon>Fungi</taxon>
        <taxon>Fungi incertae sedis</taxon>
        <taxon>Mucoromycota</taxon>
        <taxon>Glomeromycotina</taxon>
        <taxon>Glomeromycetes</taxon>
        <taxon>Glomerales</taxon>
        <taxon>Glomeraceae</taxon>
        <taxon>Funneliformis</taxon>
    </lineage>
</organism>
<feature type="domain" description="PPM-type phosphatase" evidence="2">
    <location>
        <begin position="174"/>
        <end position="444"/>
    </location>
</feature>
<dbReference type="Gene3D" id="3.60.40.10">
    <property type="entry name" value="PPM-type phosphatase domain"/>
    <property type="match status" value="1"/>
</dbReference>
<evidence type="ECO:0000259" key="2">
    <source>
        <dbReference type="PROSITE" id="PS51746"/>
    </source>
</evidence>
<dbReference type="SUPFAM" id="SSF81606">
    <property type="entry name" value="PP2C-like"/>
    <property type="match status" value="1"/>
</dbReference>
<proteinExistence type="inferred from homology"/>
<protein>
    <recommendedName>
        <fullName evidence="1">Protein phosphatase</fullName>
        <ecNumber evidence="1">3.1.3.16</ecNumber>
    </recommendedName>
</protein>
<keyword evidence="1" id="KW-0460">Magnesium</keyword>
<sequence length="453" mass="51336">MKKSIKFTTYLLQKTFCSSFRPRKLLKNQLSFYAHNTSKNGSLARSFFTSATTRTLLPHVNKNFLNQPSFFLSFPYSKIYNNRRYINNSFSINFLTTTKAFKPHSSKPQKFFDSTTSINKPTSNVSPTIVTSSSSTTITSHQRHSSIIDFYEKPLSSISNTKRNSFILNHGGSGISKHSEKLITTRNDGEYYSIGCGEDSFFLRYDSLGVADGVGGWRNVAPLRNAVADSALYSRKLMHYSFAELERYDNIDDEKYYHYNEVNPVDILQASYEQVVKDPTLKGIIGSSTALIALLRDDELRIANLGDCGIGVIRYNDFIFQTEEQQHSFNYPYQLGTSSFDTPQDSQQFTVKIQHGDIIIMGSDGIFDNLFEEDILEEFSQLFCQRQGGLKVDPQIISDTLAWKAKNASKDLNVPSPFQSRAMQEGLYYSGGKRDDISVLVAVVTDNYHLEKD</sequence>
<evidence type="ECO:0000313" key="4">
    <source>
        <dbReference type="Proteomes" id="UP001153678"/>
    </source>
</evidence>
<dbReference type="EMBL" id="CAMKVN010002448">
    <property type="protein sequence ID" value="CAI2181180.1"/>
    <property type="molecule type" value="Genomic_DNA"/>
</dbReference>
<dbReference type="InterPro" id="IPR039123">
    <property type="entry name" value="PPTC7"/>
</dbReference>
<dbReference type="AlphaFoldDB" id="A0A9W4STN9"/>
<comment type="caution">
    <text evidence="3">The sequence shown here is derived from an EMBL/GenBank/DDBJ whole genome shotgun (WGS) entry which is preliminary data.</text>
</comment>
<dbReference type="InterPro" id="IPR001932">
    <property type="entry name" value="PPM-type_phosphatase-like_dom"/>
</dbReference>
<evidence type="ECO:0000313" key="3">
    <source>
        <dbReference type="EMBL" id="CAI2181180.1"/>
    </source>
</evidence>
<accession>A0A9W4STN9</accession>
<keyword evidence="1" id="KW-0904">Protein phosphatase</keyword>
<dbReference type="PROSITE" id="PS51746">
    <property type="entry name" value="PPM_2"/>
    <property type="match status" value="1"/>
</dbReference>
<keyword evidence="1" id="KW-0378">Hydrolase</keyword>
<comment type="catalytic activity">
    <reaction evidence="1">
        <text>O-phospho-L-threonyl-[protein] + H2O = L-threonyl-[protein] + phosphate</text>
        <dbReference type="Rhea" id="RHEA:47004"/>
        <dbReference type="Rhea" id="RHEA-COMP:11060"/>
        <dbReference type="Rhea" id="RHEA-COMP:11605"/>
        <dbReference type="ChEBI" id="CHEBI:15377"/>
        <dbReference type="ChEBI" id="CHEBI:30013"/>
        <dbReference type="ChEBI" id="CHEBI:43474"/>
        <dbReference type="ChEBI" id="CHEBI:61977"/>
        <dbReference type="EC" id="3.1.3.16"/>
    </reaction>
</comment>
<dbReference type="SMART" id="SM00332">
    <property type="entry name" value="PP2Cc"/>
    <property type="match status" value="1"/>
</dbReference>
<gene>
    <name evidence="3" type="ORF">FWILDA_LOCUS9953</name>
</gene>
<dbReference type="InterPro" id="IPR036457">
    <property type="entry name" value="PPM-type-like_dom_sf"/>
</dbReference>
<dbReference type="Proteomes" id="UP001153678">
    <property type="component" value="Unassembled WGS sequence"/>
</dbReference>
<keyword evidence="4" id="KW-1185">Reference proteome</keyword>
<comment type="similarity">
    <text evidence="1">Belongs to the PP2C family.</text>
</comment>
<comment type="cofactor">
    <cofactor evidence="1">
        <name>Mg(2+)</name>
        <dbReference type="ChEBI" id="CHEBI:18420"/>
    </cofactor>
</comment>
<comment type="catalytic activity">
    <reaction evidence="1">
        <text>O-phospho-L-seryl-[protein] + H2O = L-seryl-[protein] + phosphate</text>
        <dbReference type="Rhea" id="RHEA:20629"/>
        <dbReference type="Rhea" id="RHEA-COMP:9863"/>
        <dbReference type="Rhea" id="RHEA-COMP:11604"/>
        <dbReference type="ChEBI" id="CHEBI:15377"/>
        <dbReference type="ChEBI" id="CHEBI:29999"/>
        <dbReference type="ChEBI" id="CHEBI:43474"/>
        <dbReference type="ChEBI" id="CHEBI:83421"/>
        <dbReference type="EC" id="3.1.3.16"/>
    </reaction>
</comment>
<dbReference type="PANTHER" id="PTHR12320">
    <property type="entry name" value="PROTEIN PHOSPHATASE 2C"/>
    <property type="match status" value="1"/>
</dbReference>
<dbReference type="GO" id="GO:0046872">
    <property type="term" value="F:metal ion binding"/>
    <property type="evidence" value="ECO:0007669"/>
    <property type="project" value="UniProtKB-UniRule"/>
</dbReference>
<dbReference type="GO" id="GO:0004722">
    <property type="term" value="F:protein serine/threonine phosphatase activity"/>
    <property type="evidence" value="ECO:0007669"/>
    <property type="project" value="UniProtKB-EC"/>
</dbReference>